<sequence>MCPTKVWPAWFASPGADPGSLALVARAGRRSRSRWLLAVASMAPSPLFASLCVTGCDGTALYLYGVLWPMFGVGLDLTSLARLWLEYCMLFWELRLRFVQHQIALLPDAPNHVVSIGVVRLLPRTASRDGVGRHDCSIARLTTAVHVHWSAFGFGFGLNIPARF</sequence>
<organism evidence="1 2">
    <name type="scientific">Hibiscus sabdariffa</name>
    <name type="common">roselle</name>
    <dbReference type="NCBI Taxonomy" id="183260"/>
    <lineage>
        <taxon>Eukaryota</taxon>
        <taxon>Viridiplantae</taxon>
        <taxon>Streptophyta</taxon>
        <taxon>Embryophyta</taxon>
        <taxon>Tracheophyta</taxon>
        <taxon>Spermatophyta</taxon>
        <taxon>Magnoliopsida</taxon>
        <taxon>eudicotyledons</taxon>
        <taxon>Gunneridae</taxon>
        <taxon>Pentapetalae</taxon>
        <taxon>rosids</taxon>
        <taxon>malvids</taxon>
        <taxon>Malvales</taxon>
        <taxon>Malvaceae</taxon>
        <taxon>Malvoideae</taxon>
        <taxon>Hibiscus</taxon>
    </lineage>
</organism>
<evidence type="ECO:0000313" key="1">
    <source>
        <dbReference type="EMBL" id="KAK8502975.1"/>
    </source>
</evidence>
<gene>
    <name evidence="1" type="ORF">V6N12_001604</name>
</gene>
<reference evidence="1 2" key="1">
    <citation type="journal article" date="2024" name="G3 (Bethesda)">
        <title>Genome assembly of Hibiscus sabdariffa L. provides insights into metabolisms of medicinal natural products.</title>
        <authorList>
            <person name="Kim T."/>
        </authorList>
    </citation>
    <scope>NUCLEOTIDE SEQUENCE [LARGE SCALE GENOMIC DNA]</scope>
    <source>
        <strain evidence="1">TK-2024</strain>
        <tissue evidence="1">Old leaves</tissue>
    </source>
</reference>
<comment type="caution">
    <text evidence="1">The sequence shown here is derived from an EMBL/GenBank/DDBJ whole genome shotgun (WGS) entry which is preliminary data.</text>
</comment>
<proteinExistence type="predicted"/>
<accession>A0ABR2B9E2</accession>
<keyword evidence="2" id="KW-1185">Reference proteome</keyword>
<protein>
    <submittedName>
        <fullName evidence="1">Uncharacterized protein</fullName>
    </submittedName>
</protein>
<evidence type="ECO:0000313" key="2">
    <source>
        <dbReference type="Proteomes" id="UP001472677"/>
    </source>
</evidence>
<dbReference type="EMBL" id="JBBPBM010000158">
    <property type="protein sequence ID" value="KAK8502975.1"/>
    <property type="molecule type" value="Genomic_DNA"/>
</dbReference>
<name>A0ABR2B9E2_9ROSI</name>
<dbReference type="Proteomes" id="UP001472677">
    <property type="component" value="Unassembled WGS sequence"/>
</dbReference>